<dbReference type="RefSeq" id="WP_013257278.1">
    <property type="nucleotide sequence ID" value="NC_014365.1"/>
</dbReference>
<dbReference type="SMART" id="SM00471">
    <property type="entry name" value="HDc"/>
    <property type="match status" value="1"/>
</dbReference>
<protein>
    <submittedName>
        <fullName evidence="2">Metal dependent phosphohydrolase</fullName>
    </submittedName>
</protein>
<reference evidence="2 3" key="1">
    <citation type="journal article" date="2010" name="Stand. Genomic Sci.">
        <title>Complete genome sequence of Desulfarculus baarsii type strain (2st14).</title>
        <authorList>
            <person name="Sun H."/>
            <person name="Spring S."/>
            <person name="Lapidus A."/>
            <person name="Davenport K."/>
            <person name="Del Rio T.G."/>
            <person name="Tice H."/>
            <person name="Nolan M."/>
            <person name="Copeland A."/>
            <person name="Cheng J.F."/>
            <person name="Lucas S."/>
            <person name="Tapia R."/>
            <person name="Goodwin L."/>
            <person name="Pitluck S."/>
            <person name="Ivanova N."/>
            <person name="Pagani I."/>
            <person name="Mavromatis K."/>
            <person name="Ovchinnikova G."/>
            <person name="Pati A."/>
            <person name="Chen A."/>
            <person name="Palaniappan K."/>
            <person name="Hauser L."/>
            <person name="Chang Y.J."/>
            <person name="Jeffries C.D."/>
            <person name="Detter J.C."/>
            <person name="Han C."/>
            <person name="Rohde M."/>
            <person name="Brambilla E."/>
            <person name="Goker M."/>
            <person name="Woyke T."/>
            <person name="Bristow J."/>
            <person name="Eisen J.A."/>
            <person name="Markowitz V."/>
            <person name="Hugenholtz P."/>
            <person name="Kyrpides N.C."/>
            <person name="Klenk H.P."/>
            <person name="Land M."/>
        </authorList>
    </citation>
    <scope>NUCLEOTIDE SEQUENCE [LARGE SCALE GENOMIC DNA]</scope>
    <source>
        <strain evidence="3">ATCC 33931 / DSM 2075 / LMG 7858 / VKM B-1802 / 2st14</strain>
    </source>
</reference>
<dbReference type="SUPFAM" id="SSF109604">
    <property type="entry name" value="HD-domain/PDEase-like"/>
    <property type="match status" value="1"/>
</dbReference>
<dbReference type="HOGENOM" id="CLU_893490_0_0_7"/>
<dbReference type="Proteomes" id="UP000009047">
    <property type="component" value="Chromosome"/>
</dbReference>
<name>E1QE36_DESB2</name>
<dbReference type="CDD" id="cd00077">
    <property type="entry name" value="HDc"/>
    <property type="match status" value="1"/>
</dbReference>
<evidence type="ECO:0000313" key="2">
    <source>
        <dbReference type="EMBL" id="ADK83822.1"/>
    </source>
</evidence>
<dbReference type="Gene3D" id="1.10.3210.10">
    <property type="entry name" value="Hypothetical protein af1432"/>
    <property type="match status" value="1"/>
</dbReference>
<gene>
    <name evidence="2" type="ordered locus">Deba_0449</name>
</gene>
<dbReference type="PANTHER" id="PTHR43155:SF2">
    <property type="entry name" value="CYCLIC DI-GMP PHOSPHODIESTERASE PA4108"/>
    <property type="match status" value="1"/>
</dbReference>
<dbReference type="InterPro" id="IPR003607">
    <property type="entry name" value="HD/PDEase_dom"/>
</dbReference>
<dbReference type="PROSITE" id="PS51832">
    <property type="entry name" value="HD_GYP"/>
    <property type="match status" value="1"/>
</dbReference>
<keyword evidence="3" id="KW-1185">Reference proteome</keyword>
<evidence type="ECO:0000313" key="3">
    <source>
        <dbReference type="Proteomes" id="UP000009047"/>
    </source>
</evidence>
<dbReference type="AlphaFoldDB" id="E1QE36"/>
<dbReference type="InterPro" id="IPR037522">
    <property type="entry name" value="HD_GYP_dom"/>
</dbReference>
<dbReference type="STRING" id="644282.Deba_0449"/>
<accession>E1QE36</accession>
<dbReference type="OrthoDB" id="9764337at2"/>
<evidence type="ECO:0000259" key="1">
    <source>
        <dbReference type="PROSITE" id="PS51832"/>
    </source>
</evidence>
<sequence length="311" mass="34011">MPAEPAHDQAEIQRVRRPQVWCYRGIPIYRRDARGDLVLFKDRGRTLAEMGFDERTLPGELYVLRRDKLSAIAEVQAGLNGRMLAAAAVGDHQRVKLILTQIVEETFADPRAGNLEALGQTVKGLVEVYAGTGAALQRMALMTSKDYSTAVHSVNVAALVMGFCLFQKRPQAEVINLGLAALLHDLGKLFIDGGVLTAQRRLTSDEFAQIKAHPTRGLEALAGGDFPAEVALAVAQHHEKIDGSGYPLGLTYFSEAGQLVGLVDCYEALTSDERVYRPPMTPLDTLKLLKGDMAAGKFDRALFEQFAYSLV</sequence>
<feature type="domain" description="HD-GYP" evidence="1">
    <location>
        <begin position="127"/>
        <end position="311"/>
    </location>
</feature>
<dbReference type="Pfam" id="PF13487">
    <property type="entry name" value="HD_5"/>
    <property type="match status" value="1"/>
</dbReference>
<proteinExistence type="predicted"/>
<dbReference type="eggNOG" id="COG2206">
    <property type="taxonomic scope" value="Bacteria"/>
</dbReference>
<dbReference type="EMBL" id="CP002085">
    <property type="protein sequence ID" value="ADK83822.1"/>
    <property type="molecule type" value="Genomic_DNA"/>
</dbReference>
<dbReference type="KEGG" id="dbr:Deba_0449"/>
<organism evidence="2 3">
    <name type="scientific">Desulfarculus baarsii (strain ATCC 33931 / DSM 2075 / LMG 7858 / VKM B-1802 / 2st14)</name>
    <dbReference type="NCBI Taxonomy" id="644282"/>
    <lineage>
        <taxon>Bacteria</taxon>
        <taxon>Pseudomonadati</taxon>
        <taxon>Thermodesulfobacteriota</taxon>
        <taxon>Desulfarculia</taxon>
        <taxon>Desulfarculales</taxon>
        <taxon>Desulfarculaceae</taxon>
        <taxon>Desulfarculus</taxon>
    </lineage>
</organism>
<dbReference type="PANTHER" id="PTHR43155">
    <property type="entry name" value="CYCLIC DI-GMP PHOSPHODIESTERASE PA4108-RELATED"/>
    <property type="match status" value="1"/>
</dbReference>